<reference evidence="1 2" key="1">
    <citation type="submission" date="2011-08" db="EMBL/GenBank/DDBJ databases">
        <authorList>
            <person name="Weinstock G."/>
            <person name="Sodergren E."/>
            <person name="Clifton S."/>
            <person name="Fulton L."/>
            <person name="Fulton B."/>
            <person name="Courtney L."/>
            <person name="Fronick C."/>
            <person name="Harrison M."/>
            <person name="Strong C."/>
            <person name="Farmer C."/>
            <person name="Delahaunty K."/>
            <person name="Markovic C."/>
            <person name="Hall O."/>
            <person name="Minx P."/>
            <person name="Tomlinson C."/>
            <person name="Mitreva M."/>
            <person name="Hou S."/>
            <person name="Chen J."/>
            <person name="Wollam A."/>
            <person name="Pepin K.H."/>
            <person name="Johnson M."/>
            <person name="Bhonagiri V."/>
            <person name="Zhang X."/>
            <person name="Suruliraj S."/>
            <person name="Warren W."/>
            <person name="Chinwalla A."/>
            <person name="Mardis E.R."/>
            <person name="Wilson R.K."/>
        </authorList>
    </citation>
    <scope>NUCLEOTIDE SEQUENCE [LARGE SCALE GENOMIC DNA]</scope>
    <source>
        <strain evidence="1 2">ATCC 29863</strain>
    </source>
</reference>
<sequence>MRNGCPALYFLTEGNVRCSLYIFKELLWKNFRCGRCTHGSVPKRNNFLDRKDSSERRYQFE</sequence>
<proteinExistence type="predicted"/>
<evidence type="ECO:0000313" key="2">
    <source>
        <dbReference type="Proteomes" id="UP000004459"/>
    </source>
</evidence>
<organism evidence="1 2">
    <name type="scientific">Flavonifractor plautii ATCC 29863</name>
    <dbReference type="NCBI Taxonomy" id="411475"/>
    <lineage>
        <taxon>Bacteria</taxon>
        <taxon>Bacillati</taxon>
        <taxon>Bacillota</taxon>
        <taxon>Clostridia</taxon>
        <taxon>Eubacteriales</taxon>
        <taxon>Oscillospiraceae</taxon>
        <taxon>Flavonifractor</taxon>
    </lineage>
</organism>
<accession>G9YLB7</accession>
<comment type="caution">
    <text evidence="1">The sequence shown here is derived from an EMBL/GenBank/DDBJ whole genome shotgun (WGS) entry which is preliminary data.</text>
</comment>
<protein>
    <submittedName>
        <fullName evidence="1">Uncharacterized protein</fullName>
    </submittedName>
</protein>
<name>G9YLB7_FLAPL</name>
<dbReference type="EMBL" id="AGCK01000024">
    <property type="protein sequence ID" value="EHM54782.1"/>
    <property type="molecule type" value="Genomic_DNA"/>
</dbReference>
<dbReference type="HOGENOM" id="CLU_2915778_0_0_9"/>
<gene>
    <name evidence="1" type="ORF">HMPREF0372_00282</name>
</gene>
<evidence type="ECO:0000313" key="1">
    <source>
        <dbReference type="EMBL" id="EHM54782.1"/>
    </source>
</evidence>
<dbReference type="Proteomes" id="UP000004459">
    <property type="component" value="Unassembled WGS sequence"/>
</dbReference>
<dbReference type="AlphaFoldDB" id="G9YLB7"/>